<accession>A0ACB0Y2M8</accession>
<reference evidence="1" key="1">
    <citation type="submission" date="2023-11" db="EMBL/GenBank/DDBJ databases">
        <authorList>
            <person name="Poullet M."/>
        </authorList>
    </citation>
    <scope>NUCLEOTIDE SEQUENCE</scope>
    <source>
        <strain evidence="1">E1834</strain>
    </source>
</reference>
<dbReference type="Proteomes" id="UP001497535">
    <property type="component" value="Unassembled WGS sequence"/>
</dbReference>
<comment type="caution">
    <text evidence="1">The sequence shown here is derived from an EMBL/GenBank/DDBJ whole genome shotgun (WGS) entry which is preliminary data.</text>
</comment>
<name>A0ACB0Y2M8_MELEN</name>
<protein>
    <submittedName>
        <fullName evidence="1">Uncharacterized protein</fullName>
    </submittedName>
</protein>
<evidence type="ECO:0000313" key="1">
    <source>
        <dbReference type="EMBL" id="CAK5029499.1"/>
    </source>
</evidence>
<evidence type="ECO:0000313" key="2">
    <source>
        <dbReference type="Proteomes" id="UP001497535"/>
    </source>
</evidence>
<proteinExistence type="predicted"/>
<keyword evidence="2" id="KW-1185">Reference proteome</keyword>
<organism evidence="1 2">
    <name type="scientific">Meloidogyne enterolobii</name>
    <name type="common">Root-knot nematode worm</name>
    <name type="synonym">Meloidogyne mayaguensis</name>
    <dbReference type="NCBI Taxonomy" id="390850"/>
    <lineage>
        <taxon>Eukaryota</taxon>
        <taxon>Metazoa</taxon>
        <taxon>Ecdysozoa</taxon>
        <taxon>Nematoda</taxon>
        <taxon>Chromadorea</taxon>
        <taxon>Rhabditida</taxon>
        <taxon>Tylenchina</taxon>
        <taxon>Tylenchomorpha</taxon>
        <taxon>Tylenchoidea</taxon>
        <taxon>Meloidogynidae</taxon>
        <taxon>Meloidogyninae</taxon>
        <taxon>Meloidogyne</taxon>
    </lineage>
</organism>
<dbReference type="EMBL" id="CAVMJV010000005">
    <property type="protein sequence ID" value="CAK5029499.1"/>
    <property type="molecule type" value="Genomic_DNA"/>
</dbReference>
<sequence length="848" mass="97612">MHGTESGHFSSFISSPIEDYKNITNDNDSEDDCSVDIFPDRRCLISLVCNVLIACVLLRPRNSHFFFLGLLAVSDAFLSTCYGPVIAMDIIKNRVQLLWLTRLWWSYVGPLLALCHVSMTFSCFMIILGTIERFLITLKSSLLTCFRTNRGPLALGMFLLALLLRGTAIFEVEIVANGNCTGLSEFEPSLTTLTKSWFYGTVFRFYVRTIATVFVPFFLLAYLNARIVLILRRQKRSAAMFRFGSAYDHKLRVRSATRLLLLIVCSYLLANFPNVAITAWEYLDLDSTQSENFYSIISMLYVLSCASRLLIYLSCNEEIRSAFYDFLCANWMCKRRRENGIEYEFDEKIALQRHGSTQYTPVRQCSYRSFRGDWSIGDFPPIGTDFDRVVVAMALSRVSSLTSNKQKNEGLKITNGEVNEKEQRQLVNTNGLKRHHSSRRRISSRRGRNEERERIGAEWLEMQEKEKNEEIMVAFCYWDGSSHRRDFKTKKGTTIAQFLQKALDLFRKEFLELKLATVENLMFIKEDLIIPHFYTFQDFIKTRQMGKTGPLWQFESVGEIRVRQDAALDVGESHPVKVVLRSWYEKNKHIYPASRWEPFVPGKANFEDTRCRCTCPSTEYFAPKGTNHSQHYRRYYTKTNLESSNCNAQTVVKKDVQSIVEGTRLDAFLANCNCRFESRNSLLLKVVVMFVIAVIFILGSYMLYLGVVEPMVFRQRQPNSTAFIPYSRHTDVDREDVGDLNTFWFLQDSDEASVVASDVMDDQSIIDDHIFSSTTEGIPSSNEFSAISLEDRQQTRSRHSTNATTANSTVKASLHDKVIEKVTAEQNKWKVDVEEQRRNVLGEHSVLN</sequence>
<gene>
    <name evidence="1" type="ORF">MENTE1834_LOCUS6931</name>
</gene>